<keyword evidence="9" id="KW-1185">Reference proteome</keyword>
<dbReference type="Pfam" id="PF00152">
    <property type="entry name" value="tRNA-synt_2"/>
    <property type="match status" value="1"/>
</dbReference>
<dbReference type="Proteomes" id="UP000471640">
    <property type="component" value="Unassembled WGS sequence"/>
</dbReference>
<reference evidence="9" key="1">
    <citation type="journal article" date="2020" name="Microbiol. Resour. Announc.">
        <title>Draft Genome Sequences of Thiorhodococcus mannitoliphagus and Thiorhodococcus minor, Purple Sulfur Photosynthetic Bacteria in the Gammaproteobacterial Family Chromatiaceae.</title>
        <authorList>
            <person name="Aviles F.A."/>
            <person name="Meyer T.E."/>
            <person name="Kyndt J.A."/>
        </authorList>
    </citation>
    <scope>NUCLEOTIDE SEQUENCE [LARGE SCALE GENOMIC DNA]</scope>
    <source>
        <strain evidence="9">DSM 18266</strain>
    </source>
</reference>
<dbReference type="Gene3D" id="3.30.930.10">
    <property type="entry name" value="Bira Bifunctional Protein, Domain 2"/>
    <property type="match status" value="1"/>
</dbReference>
<dbReference type="PANTHER" id="PTHR42918:SF6">
    <property type="entry name" value="ELONGATION FACTOR P--(R)-BETA-LYSINE LIGASE"/>
    <property type="match status" value="1"/>
</dbReference>
<gene>
    <name evidence="8" type="primary">genX</name>
    <name evidence="8" type="ORF">G3480_21610</name>
</gene>
<evidence type="ECO:0000313" key="8">
    <source>
        <dbReference type="EMBL" id="NEX22866.1"/>
    </source>
</evidence>
<evidence type="ECO:0000256" key="5">
    <source>
        <dbReference type="ARBA" id="ARBA00052794"/>
    </source>
</evidence>
<dbReference type="GO" id="GO:0000049">
    <property type="term" value="F:tRNA binding"/>
    <property type="evidence" value="ECO:0007669"/>
    <property type="project" value="TreeGrafter"/>
</dbReference>
<reference evidence="8 9" key="2">
    <citation type="submission" date="2020-02" db="EMBL/GenBank/DDBJ databases">
        <title>Genome sequences of Thiorhodococcus mannitoliphagus and Thiorhodococcus minor, purple sulfur photosynthetic bacteria in the gammaproteobacterial family, Chromatiaceae.</title>
        <authorList>
            <person name="Aviles F.A."/>
            <person name="Meyer T.E."/>
            <person name="Kyndt J.A."/>
        </authorList>
    </citation>
    <scope>NUCLEOTIDE SEQUENCE [LARGE SCALE GENOMIC DNA]</scope>
    <source>
        <strain evidence="8 9">DSM 18266</strain>
    </source>
</reference>
<evidence type="ECO:0000256" key="4">
    <source>
        <dbReference type="ARBA" id="ARBA00022840"/>
    </source>
</evidence>
<dbReference type="NCBIfam" id="NF006828">
    <property type="entry name" value="PRK09350.1"/>
    <property type="match status" value="1"/>
</dbReference>
<keyword evidence="2" id="KW-0436">Ligase</keyword>
<keyword evidence="4" id="KW-0067">ATP-binding</keyword>
<dbReference type="PRINTS" id="PR00982">
    <property type="entry name" value="TRNASYNTHLYS"/>
</dbReference>
<dbReference type="GO" id="GO:0005524">
    <property type="term" value="F:ATP binding"/>
    <property type="evidence" value="ECO:0007669"/>
    <property type="project" value="UniProtKB-KW"/>
</dbReference>
<evidence type="ECO:0000256" key="3">
    <source>
        <dbReference type="ARBA" id="ARBA00022741"/>
    </source>
</evidence>
<dbReference type="FunFam" id="3.30.930.10:FF:000017">
    <property type="entry name" value="Elongation factor P--(R)-beta-lysine ligase"/>
    <property type="match status" value="1"/>
</dbReference>
<dbReference type="InterPro" id="IPR006195">
    <property type="entry name" value="aa-tRNA-synth_II"/>
</dbReference>
<comment type="catalytic activity">
    <reaction evidence="5">
        <text>D-beta-lysine + L-lysyl-[protein] + ATP = N(6)-((3R)-3,6-diaminohexanoyl)-L-lysyl-[protein] + AMP + diphosphate + H(+)</text>
        <dbReference type="Rhea" id="RHEA:83435"/>
        <dbReference type="Rhea" id="RHEA-COMP:9752"/>
        <dbReference type="Rhea" id="RHEA-COMP:20131"/>
        <dbReference type="ChEBI" id="CHEBI:15378"/>
        <dbReference type="ChEBI" id="CHEBI:29969"/>
        <dbReference type="ChEBI" id="CHEBI:30616"/>
        <dbReference type="ChEBI" id="CHEBI:33019"/>
        <dbReference type="ChEBI" id="CHEBI:84138"/>
        <dbReference type="ChEBI" id="CHEBI:156053"/>
        <dbReference type="ChEBI" id="CHEBI:456215"/>
    </reaction>
    <physiologicalReaction direction="left-to-right" evidence="5">
        <dbReference type="Rhea" id="RHEA:83436"/>
    </physiologicalReaction>
</comment>
<name>A0A6P1E1D5_9GAMM</name>
<dbReference type="EMBL" id="JAAIJR010000133">
    <property type="protein sequence ID" value="NEX22866.1"/>
    <property type="molecule type" value="Genomic_DNA"/>
</dbReference>
<evidence type="ECO:0000256" key="6">
    <source>
        <dbReference type="SAM" id="MobiDB-lite"/>
    </source>
</evidence>
<organism evidence="8 9">
    <name type="scientific">Thiorhodococcus mannitoliphagus</name>
    <dbReference type="NCBI Taxonomy" id="329406"/>
    <lineage>
        <taxon>Bacteria</taxon>
        <taxon>Pseudomonadati</taxon>
        <taxon>Pseudomonadota</taxon>
        <taxon>Gammaproteobacteria</taxon>
        <taxon>Chromatiales</taxon>
        <taxon>Chromatiaceae</taxon>
        <taxon>Thiorhodococcus</taxon>
    </lineage>
</organism>
<comment type="caution">
    <text evidence="8">The sequence shown here is derived from an EMBL/GenBank/DDBJ whole genome shotgun (WGS) entry which is preliminary data.</text>
</comment>
<evidence type="ECO:0000259" key="7">
    <source>
        <dbReference type="PROSITE" id="PS50862"/>
    </source>
</evidence>
<accession>A0A6P1E1D5</accession>
<dbReference type="PROSITE" id="PS50862">
    <property type="entry name" value="AA_TRNA_LIGASE_II"/>
    <property type="match status" value="1"/>
</dbReference>
<protein>
    <submittedName>
        <fullName evidence="8">EF-P lysine aminoacylase GenX</fullName>
    </submittedName>
</protein>
<evidence type="ECO:0000313" key="9">
    <source>
        <dbReference type="Proteomes" id="UP000471640"/>
    </source>
</evidence>
<dbReference type="SUPFAM" id="SSF55681">
    <property type="entry name" value="Class II aaRS and biotin synthetases"/>
    <property type="match status" value="1"/>
</dbReference>
<keyword evidence="3" id="KW-0547">Nucleotide-binding</keyword>
<dbReference type="NCBIfam" id="TIGR00462">
    <property type="entry name" value="genX"/>
    <property type="match status" value="1"/>
</dbReference>
<dbReference type="RefSeq" id="WP_164655958.1">
    <property type="nucleotide sequence ID" value="NZ_JAAIJR010000133.1"/>
</dbReference>
<dbReference type="InterPro" id="IPR004525">
    <property type="entry name" value="EpmA"/>
</dbReference>
<dbReference type="GO" id="GO:0005829">
    <property type="term" value="C:cytosol"/>
    <property type="evidence" value="ECO:0007669"/>
    <property type="project" value="TreeGrafter"/>
</dbReference>
<evidence type="ECO:0000256" key="1">
    <source>
        <dbReference type="ARBA" id="ARBA00011738"/>
    </source>
</evidence>
<sequence>MPDFDPSQLPLSRQFPSSGQDWFPSAQPEILKARAAMLGRLRRFFDTAGVLEVDTPILSQAAVSDPVLSSLSTQVSQLGFRGGCPLYMQTSPELPMKRLLAAGYGSIYQICKVFRDDERGRFHHPEFSLLEWYRVGWDHLRLMDEVAEVVRAALDQPGMSVERVSYRDLFLDGLGVDPWQVGTTELAEVALRAGIPDAATLELDQDGWLDLLLTQRLESRLGQAGMTFIYDYPPTQAALARIRGGERPVAERFELYVQGVELANGFHELGDPLEQRQRFQADLERRGELGAAQPPLDERFLAALASGLPDCAGVALGIDRLLMIATGADHIDAVLAFPVERA</sequence>
<dbReference type="InterPro" id="IPR018149">
    <property type="entry name" value="Lys-tRNA-synth_II_C"/>
</dbReference>
<dbReference type="AlphaFoldDB" id="A0A6P1E1D5"/>
<feature type="compositionally biased region" description="Polar residues" evidence="6">
    <location>
        <begin position="9"/>
        <end position="20"/>
    </location>
</feature>
<dbReference type="GO" id="GO:0004824">
    <property type="term" value="F:lysine-tRNA ligase activity"/>
    <property type="evidence" value="ECO:0007669"/>
    <property type="project" value="InterPro"/>
</dbReference>
<comment type="subunit">
    <text evidence="1">Homodimer.</text>
</comment>
<feature type="domain" description="Aminoacyl-transfer RNA synthetases class-II family profile" evidence="7">
    <location>
        <begin position="41"/>
        <end position="338"/>
    </location>
</feature>
<dbReference type="InterPro" id="IPR004364">
    <property type="entry name" value="Aa-tRNA-synt_II"/>
</dbReference>
<dbReference type="GO" id="GO:0006430">
    <property type="term" value="P:lysyl-tRNA aminoacylation"/>
    <property type="evidence" value="ECO:0007669"/>
    <property type="project" value="InterPro"/>
</dbReference>
<feature type="region of interest" description="Disordered" evidence="6">
    <location>
        <begin position="1"/>
        <end position="21"/>
    </location>
</feature>
<dbReference type="InterPro" id="IPR045864">
    <property type="entry name" value="aa-tRNA-synth_II/BPL/LPL"/>
</dbReference>
<evidence type="ECO:0000256" key="2">
    <source>
        <dbReference type="ARBA" id="ARBA00022598"/>
    </source>
</evidence>
<proteinExistence type="predicted"/>
<dbReference type="PANTHER" id="PTHR42918">
    <property type="entry name" value="LYSYL-TRNA SYNTHETASE"/>
    <property type="match status" value="1"/>
</dbReference>